<reference evidence="2 3" key="1">
    <citation type="submission" date="2017-04" db="EMBL/GenBank/DDBJ databases">
        <authorList>
            <person name="Afonso C.L."/>
            <person name="Miller P.J."/>
            <person name="Scott M.A."/>
            <person name="Spackman E."/>
            <person name="Goraichik I."/>
            <person name="Dimitrov K.M."/>
            <person name="Suarez D.L."/>
            <person name="Swayne D.E."/>
        </authorList>
    </citation>
    <scope>NUCLEOTIDE SEQUENCE [LARGE SCALE GENOMIC DNA]</scope>
    <source>
        <strain evidence="2 3">B5P</strain>
    </source>
</reference>
<organism evidence="2 3">
    <name type="scientific">Mesorhizobium australicum</name>
    <dbReference type="NCBI Taxonomy" id="536018"/>
    <lineage>
        <taxon>Bacteria</taxon>
        <taxon>Pseudomonadati</taxon>
        <taxon>Pseudomonadota</taxon>
        <taxon>Alphaproteobacteria</taxon>
        <taxon>Hyphomicrobiales</taxon>
        <taxon>Phyllobacteriaceae</taxon>
        <taxon>Mesorhizobium</taxon>
    </lineage>
</organism>
<evidence type="ECO:0000256" key="1">
    <source>
        <dbReference type="SAM" id="Phobius"/>
    </source>
</evidence>
<dbReference type="Proteomes" id="UP000193083">
    <property type="component" value="Unassembled WGS sequence"/>
</dbReference>
<gene>
    <name evidence="2" type="ORF">SAMN02982922_2421</name>
</gene>
<dbReference type="EMBL" id="FXBL01000004">
    <property type="protein sequence ID" value="SMH40780.1"/>
    <property type="molecule type" value="Genomic_DNA"/>
</dbReference>
<protein>
    <recommendedName>
        <fullName evidence="4">TNase-like domain-containing protein</fullName>
    </recommendedName>
</protein>
<evidence type="ECO:0000313" key="2">
    <source>
        <dbReference type="EMBL" id="SMH40780.1"/>
    </source>
</evidence>
<keyword evidence="3" id="KW-1185">Reference proteome</keyword>
<dbReference type="AlphaFoldDB" id="A0A1X7NRW0"/>
<keyword evidence="1" id="KW-1133">Transmembrane helix</keyword>
<sequence>MIRFSASAVEFYFIVSYPNAVMPNFDWVYRSKHGSWQSKPNYDGRLNMMACGSSENSMRNNTLITAITATMLFGIAMTYMVSRANQYTTKTTPPIPSEPLYIEGRLSIESVEDLSVAGHRIRLCGVAFVRAVELRPLVLEAMKREFEGKTVTCRQVGAGTPCDGRSAPSFQRSSVMQCFIGETDVAQALAERKLLCDVAALSGGRYPGC</sequence>
<dbReference type="RefSeq" id="WP_085464381.1">
    <property type="nucleotide sequence ID" value="NZ_FXBL01000004.1"/>
</dbReference>
<keyword evidence="1" id="KW-0812">Transmembrane</keyword>
<accession>A0A1X7NRW0</accession>
<dbReference type="OrthoDB" id="9805504at2"/>
<proteinExistence type="predicted"/>
<evidence type="ECO:0000313" key="3">
    <source>
        <dbReference type="Proteomes" id="UP000193083"/>
    </source>
</evidence>
<feature type="transmembrane region" description="Helical" evidence="1">
    <location>
        <begin position="63"/>
        <end position="81"/>
    </location>
</feature>
<keyword evidence="1" id="KW-0472">Membrane</keyword>
<name>A0A1X7NRW0_9HYPH</name>
<evidence type="ECO:0008006" key="4">
    <source>
        <dbReference type="Google" id="ProtNLM"/>
    </source>
</evidence>